<feature type="transmembrane region" description="Helical" evidence="1">
    <location>
        <begin position="12"/>
        <end position="36"/>
    </location>
</feature>
<organism evidence="2 3">
    <name type="scientific">Azospira oryzae</name>
    <dbReference type="NCBI Taxonomy" id="146939"/>
    <lineage>
        <taxon>Bacteria</taxon>
        <taxon>Pseudomonadati</taxon>
        <taxon>Pseudomonadota</taxon>
        <taxon>Betaproteobacteria</taxon>
        <taxon>Rhodocyclales</taxon>
        <taxon>Rhodocyclaceae</taxon>
        <taxon>Azospira</taxon>
    </lineage>
</organism>
<sequence length="93" mass="9954">MRIYQSWTQVLSRVLAAGLGGYAAAWALVFALGVWLPLARVSLWFLMGQILPVPLLLALLWAFAASSAARAWGWLLALAALLAGLGYLGKVLS</sequence>
<gene>
    <name evidence="2" type="ORF">EV678_0363</name>
</gene>
<keyword evidence="3" id="KW-1185">Reference proteome</keyword>
<protein>
    <submittedName>
        <fullName evidence="2">Uncharacterized protein</fullName>
    </submittedName>
</protein>
<evidence type="ECO:0000313" key="2">
    <source>
        <dbReference type="EMBL" id="RZT89573.1"/>
    </source>
</evidence>
<keyword evidence="1" id="KW-0472">Membrane</keyword>
<dbReference type="EMBL" id="SHKM01000001">
    <property type="protein sequence ID" value="RZT89573.1"/>
    <property type="molecule type" value="Genomic_DNA"/>
</dbReference>
<comment type="caution">
    <text evidence="2">The sequence shown here is derived from an EMBL/GenBank/DDBJ whole genome shotgun (WGS) entry which is preliminary data.</text>
</comment>
<evidence type="ECO:0000313" key="3">
    <source>
        <dbReference type="Proteomes" id="UP000292136"/>
    </source>
</evidence>
<reference evidence="2 3" key="1">
    <citation type="submission" date="2019-02" db="EMBL/GenBank/DDBJ databases">
        <title>Genomic Encyclopedia of Type Strains, Phase IV (KMG-IV): sequencing the most valuable type-strain genomes for metagenomic binning, comparative biology and taxonomic classification.</title>
        <authorList>
            <person name="Goeker M."/>
        </authorList>
    </citation>
    <scope>NUCLEOTIDE SEQUENCE [LARGE SCALE GENOMIC DNA]</scope>
    <source>
        <strain evidence="2 3">DSM 21223</strain>
    </source>
</reference>
<feature type="transmembrane region" description="Helical" evidence="1">
    <location>
        <begin position="71"/>
        <end position="89"/>
    </location>
</feature>
<dbReference type="RefSeq" id="WP_165397437.1">
    <property type="nucleotide sequence ID" value="NZ_SHKM01000001.1"/>
</dbReference>
<name>A0ABY0ISV9_9RHOO</name>
<feature type="transmembrane region" description="Helical" evidence="1">
    <location>
        <begin position="42"/>
        <end position="64"/>
    </location>
</feature>
<keyword evidence="1" id="KW-1133">Transmembrane helix</keyword>
<evidence type="ECO:0000256" key="1">
    <source>
        <dbReference type="SAM" id="Phobius"/>
    </source>
</evidence>
<dbReference type="Proteomes" id="UP000292136">
    <property type="component" value="Unassembled WGS sequence"/>
</dbReference>
<keyword evidence="1" id="KW-0812">Transmembrane</keyword>
<proteinExistence type="predicted"/>
<accession>A0ABY0ISV9</accession>